<dbReference type="InterPro" id="IPR053178">
    <property type="entry name" value="Osmoadaptation_assoc"/>
</dbReference>
<dbReference type="SMART" id="SM00066">
    <property type="entry name" value="GAL4"/>
    <property type="match status" value="1"/>
</dbReference>
<sequence length="546" mass="61678">MTDRNDGRPVVFRLNKHTRSRQGCQTCRSRKVKCDEEHPQCRNCIRAKRECIWTRPWNRPCTVVTSSSIQASKVATWPSHGVSDLMPISLEDGRKGTCCGIADRTSPDDHLSPTSWSFSRPVPSRRNHSHIELLYPRGFRMRPMVDTAESNRKQALAVALSHYLPLEESSMQSDDLENQSKMSFLTPHNSSLFNPRLPALAAAVDTLSLTQAAVRLQDGRLAQQAIKNYTVSIALLRRSIEHIGDYDRNEVLLTIMLLQISEPFSPISQAGGWISHVDGAAQMIQAEGPKPLNTPYETALFNHARQFTIIIGMLRREDIFFNQPQWLAITKSAPAAYHATPLLDIGSSIPGMLAKTDKILASNSSEHVVYELLQKLESTGEAVVTWINDFFSSMAHEISTTIDLKELDSYNEEMNGDTTFLPVYKFASYRTAWNVTLGWVFHFAILKTIHKILKSRADIHYRLTTSELELEMFRVVTDLSMVIPQYFARSFGAMGRAVITIPLGISTEFYLSSGQTRQLEWCHRVAKAVYNPREGLERIQKPGPKQ</sequence>
<dbReference type="CDD" id="cd00067">
    <property type="entry name" value="GAL4"/>
    <property type="match status" value="1"/>
</dbReference>
<evidence type="ECO:0000259" key="2">
    <source>
        <dbReference type="PROSITE" id="PS50048"/>
    </source>
</evidence>
<evidence type="ECO:0000313" key="3">
    <source>
        <dbReference type="EMBL" id="KEQ62155.1"/>
    </source>
</evidence>
<dbReference type="GO" id="GO:0008270">
    <property type="term" value="F:zinc ion binding"/>
    <property type="evidence" value="ECO:0007669"/>
    <property type="project" value="InterPro"/>
</dbReference>
<gene>
    <name evidence="3" type="ORF">M437DRAFT_49948</name>
</gene>
<dbReference type="Gene3D" id="4.10.240.10">
    <property type="entry name" value="Zn(2)-C6 fungal-type DNA-binding domain"/>
    <property type="match status" value="1"/>
</dbReference>
<dbReference type="RefSeq" id="XP_040879178.1">
    <property type="nucleotide sequence ID" value="XM_041021920.1"/>
</dbReference>
<dbReference type="PANTHER" id="PTHR38111">
    <property type="entry name" value="ZN(2)-C6 FUNGAL-TYPE DOMAIN-CONTAINING PROTEIN-RELATED"/>
    <property type="match status" value="1"/>
</dbReference>
<dbReference type="PROSITE" id="PS00463">
    <property type="entry name" value="ZN2_CY6_FUNGAL_1"/>
    <property type="match status" value="1"/>
</dbReference>
<evidence type="ECO:0000313" key="4">
    <source>
        <dbReference type="Proteomes" id="UP000030672"/>
    </source>
</evidence>
<dbReference type="Proteomes" id="UP000030672">
    <property type="component" value="Unassembled WGS sequence"/>
</dbReference>
<reference evidence="3 4" key="1">
    <citation type="journal article" date="2014" name="BMC Genomics">
        <title>Genome sequencing of four Aureobasidium pullulans varieties: biotechnological potential, stress tolerance, and description of new species.</title>
        <authorList>
            <person name="Gostin Ar C."/>
            <person name="Ohm R.A."/>
            <person name="Kogej T."/>
            <person name="Sonjak S."/>
            <person name="Turk M."/>
            <person name="Zajc J."/>
            <person name="Zalar P."/>
            <person name="Grube M."/>
            <person name="Sun H."/>
            <person name="Han J."/>
            <person name="Sharma A."/>
            <person name="Chiniquy J."/>
            <person name="Ngan C.Y."/>
            <person name="Lipzen A."/>
            <person name="Barry K."/>
            <person name="Grigoriev I.V."/>
            <person name="Gunde-Cimerman N."/>
        </authorList>
    </citation>
    <scope>NUCLEOTIDE SEQUENCE [LARGE SCALE GENOMIC DNA]</scope>
    <source>
        <strain evidence="3 4">CBS 110374</strain>
    </source>
</reference>
<dbReference type="PROSITE" id="PS50048">
    <property type="entry name" value="ZN2_CY6_FUNGAL_2"/>
    <property type="match status" value="1"/>
</dbReference>
<dbReference type="SUPFAM" id="SSF57701">
    <property type="entry name" value="Zn2/Cys6 DNA-binding domain"/>
    <property type="match status" value="1"/>
</dbReference>
<keyword evidence="1" id="KW-0539">Nucleus</keyword>
<dbReference type="Pfam" id="PF00172">
    <property type="entry name" value="Zn_clus"/>
    <property type="match status" value="1"/>
</dbReference>
<dbReference type="GO" id="GO:0000981">
    <property type="term" value="F:DNA-binding transcription factor activity, RNA polymerase II-specific"/>
    <property type="evidence" value="ECO:0007669"/>
    <property type="project" value="InterPro"/>
</dbReference>
<dbReference type="AlphaFoldDB" id="A0A074VN80"/>
<evidence type="ECO:0000256" key="1">
    <source>
        <dbReference type="ARBA" id="ARBA00023242"/>
    </source>
</evidence>
<dbReference type="InterPro" id="IPR001138">
    <property type="entry name" value="Zn2Cys6_DnaBD"/>
</dbReference>
<dbReference type="InterPro" id="IPR036864">
    <property type="entry name" value="Zn2-C6_fun-type_DNA-bd_sf"/>
</dbReference>
<organism evidence="3 4">
    <name type="scientific">Aureobasidium melanogenum (strain CBS 110374)</name>
    <name type="common">Aureobasidium pullulans var. melanogenum</name>
    <dbReference type="NCBI Taxonomy" id="1043003"/>
    <lineage>
        <taxon>Eukaryota</taxon>
        <taxon>Fungi</taxon>
        <taxon>Dikarya</taxon>
        <taxon>Ascomycota</taxon>
        <taxon>Pezizomycotina</taxon>
        <taxon>Dothideomycetes</taxon>
        <taxon>Dothideomycetidae</taxon>
        <taxon>Dothideales</taxon>
        <taxon>Saccotheciaceae</taxon>
        <taxon>Aureobasidium</taxon>
    </lineage>
</organism>
<proteinExistence type="predicted"/>
<accession>A0A074VN80</accession>
<dbReference type="GeneID" id="63915293"/>
<name>A0A074VN80_AURM1</name>
<feature type="domain" description="Zn(2)-C6 fungal-type" evidence="2">
    <location>
        <begin position="23"/>
        <end position="53"/>
    </location>
</feature>
<dbReference type="STRING" id="1043003.A0A074VN80"/>
<keyword evidence="4" id="KW-1185">Reference proteome</keyword>
<protein>
    <recommendedName>
        <fullName evidence="2">Zn(2)-C6 fungal-type domain-containing protein</fullName>
    </recommendedName>
</protein>
<dbReference type="HOGENOM" id="CLU_021599_6_0_1"/>
<dbReference type="EMBL" id="KL584835">
    <property type="protein sequence ID" value="KEQ62155.1"/>
    <property type="molecule type" value="Genomic_DNA"/>
</dbReference>